<name>A0AAV9ZNQ7_9AGAR</name>
<dbReference type="EMBL" id="JAWWNJ010000126">
    <property type="protein sequence ID" value="KAK6988030.1"/>
    <property type="molecule type" value="Genomic_DNA"/>
</dbReference>
<keyword evidence="2" id="KW-1185">Reference proteome</keyword>
<dbReference type="Proteomes" id="UP001362999">
    <property type="component" value="Unassembled WGS sequence"/>
</dbReference>
<dbReference type="Gene3D" id="1.25.10.10">
    <property type="entry name" value="Leucine-rich Repeat Variant"/>
    <property type="match status" value="1"/>
</dbReference>
<reference evidence="1 2" key="1">
    <citation type="journal article" date="2024" name="J Genomics">
        <title>Draft genome sequencing and assembly of Favolaschia claudopus CIRM-BRFM 2984 isolated from oak limbs.</title>
        <authorList>
            <person name="Navarro D."/>
            <person name="Drula E."/>
            <person name="Chaduli D."/>
            <person name="Cazenave R."/>
            <person name="Ahrendt S."/>
            <person name="Wang J."/>
            <person name="Lipzen A."/>
            <person name="Daum C."/>
            <person name="Barry K."/>
            <person name="Grigoriev I.V."/>
            <person name="Favel A."/>
            <person name="Rosso M.N."/>
            <person name="Martin F."/>
        </authorList>
    </citation>
    <scope>NUCLEOTIDE SEQUENCE [LARGE SCALE GENOMIC DNA]</scope>
    <source>
        <strain evidence="1 2">CIRM-BRFM 2984</strain>
    </source>
</reference>
<gene>
    <name evidence="1" type="ORF">R3P38DRAFT_3374283</name>
</gene>
<proteinExistence type="predicted"/>
<sequence length="701" mass="79698">MDTRLAASGSLIGFQTSRGSILSYWSDNMSVGPNLPLHTLSKPAIWLLYHLQARKYIKTNHNQPLSEAMIIMFDTYLGYKYISSATKIMILQHLCERLQGMELEACFRASEMFRLHSRSLEQWLESPDSQLGQLTTHLLREIPGEKLRITVLMISNSTLDVFKAIDFFDYGFLPHATRSWIVQDLARRVHWLHDFQFVLLIRERFPFAGLDKFHEWHDIMTEICIHLSSQDCSPETRLEVWSIITSHLGHDSDLTSRILTVINTFPASDNFTAHLDLARALTASDDLLPKLLQDGAFNKLQTCRILSKLTQTEAAARIIANCALETLAKFLLPSSAPSESLALCIEICRLIHSTAIHRTTYYAMLHSDALRFLFSLSRPHRWTVYETQALAIRALSELARWPDGAHTLLRRVEEDFITSVLHSGTDECRRSALHLIGNLASHHSLLNNHKLLDKKLTVYIPHVVDVLRRTAPGNFPVTQNGEITLVKAAFFALNRMCLRPSGLKIVRSSSILFCLPTLVEFLLRWENVDACLILVQLGQRRLGCITGGNGDRIAKTEYIANQLNTNMHSLLFDVLTVTFKFYWYPYLPSVAGINGLAGIYAGFALAAATGNDVRVVFIDAIRNDPDIGRFVRAHRDKYPAYMSSDQAFTRFCRSIWVQPTEFQSARGTFTAWKIYFDPPTGNHDHLSTLRSFFRRLVFNAP</sequence>
<evidence type="ECO:0000313" key="2">
    <source>
        <dbReference type="Proteomes" id="UP001362999"/>
    </source>
</evidence>
<dbReference type="InterPro" id="IPR011989">
    <property type="entry name" value="ARM-like"/>
</dbReference>
<organism evidence="1 2">
    <name type="scientific">Favolaschia claudopus</name>
    <dbReference type="NCBI Taxonomy" id="2862362"/>
    <lineage>
        <taxon>Eukaryota</taxon>
        <taxon>Fungi</taxon>
        <taxon>Dikarya</taxon>
        <taxon>Basidiomycota</taxon>
        <taxon>Agaricomycotina</taxon>
        <taxon>Agaricomycetes</taxon>
        <taxon>Agaricomycetidae</taxon>
        <taxon>Agaricales</taxon>
        <taxon>Marasmiineae</taxon>
        <taxon>Mycenaceae</taxon>
        <taxon>Favolaschia</taxon>
    </lineage>
</organism>
<dbReference type="AlphaFoldDB" id="A0AAV9ZNQ7"/>
<evidence type="ECO:0000313" key="1">
    <source>
        <dbReference type="EMBL" id="KAK6988030.1"/>
    </source>
</evidence>
<dbReference type="InterPro" id="IPR016024">
    <property type="entry name" value="ARM-type_fold"/>
</dbReference>
<comment type="caution">
    <text evidence="1">The sequence shown here is derived from an EMBL/GenBank/DDBJ whole genome shotgun (WGS) entry which is preliminary data.</text>
</comment>
<protein>
    <submittedName>
        <fullName evidence="1">Uncharacterized protein</fullName>
    </submittedName>
</protein>
<dbReference type="SUPFAM" id="SSF48371">
    <property type="entry name" value="ARM repeat"/>
    <property type="match status" value="1"/>
</dbReference>
<accession>A0AAV9ZNQ7</accession>